<evidence type="ECO:0008006" key="8">
    <source>
        <dbReference type="Google" id="ProtNLM"/>
    </source>
</evidence>
<keyword evidence="5" id="KW-0206">Cytoskeleton</keyword>
<protein>
    <recommendedName>
        <fullName evidence="8">Actin-related protein 2/3 complex subunit 1A</fullName>
    </recommendedName>
</protein>
<keyword evidence="7" id="KW-1185">Reference proteome</keyword>
<keyword evidence="4" id="KW-0677">Repeat</keyword>
<evidence type="ECO:0000256" key="5">
    <source>
        <dbReference type="ARBA" id="ARBA00023212"/>
    </source>
</evidence>
<evidence type="ECO:0000313" key="7">
    <source>
        <dbReference type="Proteomes" id="UP000694383"/>
    </source>
</evidence>
<dbReference type="GO" id="GO:0051015">
    <property type="term" value="F:actin filament binding"/>
    <property type="evidence" value="ECO:0007669"/>
    <property type="project" value="TreeGrafter"/>
</dbReference>
<dbReference type="InterPro" id="IPR036322">
    <property type="entry name" value="WD40_repeat_dom_sf"/>
</dbReference>
<dbReference type="PANTHER" id="PTHR10709:SF17">
    <property type="entry name" value="ACTIN-RELATED PROTEIN 2_3 COMPLEX SUBUNIT"/>
    <property type="match status" value="1"/>
</dbReference>
<reference evidence="6" key="2">
    <citation type="submission" date="2025-09" db="UniProtKB">
        <authorList>
            <consortium name="Ensembl"/>
        </authorList>
    </citation>
    <scope>IDENTIFICATION</scope>
</reference>
<keyword evidence="2" id="KW-0963">Cytoplasm</keyword>
<dbReference type="AlphaFoldDB" id="A0A8C7WZP2"/>
<dbReference type="SUPFAM" id="SSF50978">
    <property type="entry name" value="WD40 repeat-like"/>
    <property type="match status" value="1"/>
</dbReference>
<dbReference type="Gene3D" id="2.130.10.10">
    <property type="entry name" value="YVTN repeat-like/Quinoprotein amine dehydrogenase"/>
    <property type="match status" value="1"/>
</dbReference>
<dbReference type="PANTHER" id="PTHR10709">
    <property type="entry name" value="ACTIN-RELATED PROTEIN 2/3 COMPLEX SUBUNIT 1"/>
    <property type="match status" value="1"/>
</dbReference>
<evidence type="ECO:0000256" key="4">
    <source>
        <dbReference type="ARBA" id="ARBA00022737"/>
    </source>
</evidence>
<accession>A0A8C7WZP2</accession>
<reference evidence="6" key="1">
    <citation type="submission" date="2025-08" db="UniProtKB">
        <authorList>
            <consortium name="Ensembl"/>
        </authorList>
    </citation>
    <scope>IDENTIFICATION</scope>
</reference>
<organism evidence="6 7">
    <name type="scientific">Oryzias sinensis</name>
    <name type="common">Chinese medaka</name>
    <dbReference type="NCBI Taxonomy" id="183150"/>
    <lineage>
        <taxon>Eukaryota</taxon>
        <taxon>Metazoa</taxon>
        <taxon>Chordata</taxon>
        <taxon>Craniata</taxon>
        <taxon>Vertebrata</taxon>
        <taxon>Euteleostomi</taxon>
        <taxon>Actinopterygii</taxon>
        <taxon>Neopterygii</taxon>
        <taxon>Teleostei</taxon>
        <taxon>Neoteleostei</taxon>
        <taxon>Acanthomorphata</taxon>
        <taxon>Ovalentaria</taxon>
        <taxon>Atherinomorphae</taxon>
        <taxon>Beloniformes</taxon>
        <taxon>Adrianichthyidae</taxon>
        <taxon>Oryziinae</taxon>
        <taxon>Oryzias</taxon>
    </lineage>
</organism>
<dbReference type="GeneTree" id="ENSGT00950000183183"/>
<dbReference type="GO" id="GO:0005885">
    <property type="term" value="C:Arp2/3 protein complex"/>
    <property type="evidence" value="ECO:0007669"/>
    <property type="project" value="InterPro"/>
</dbReference>
<dbReference type="Proteomes" id="UP000694383">
    <property type="component" value="Unplaced"/>
</dbReference>
<evidence type="ECO:0000256" key="1">
    <source>
        <dbReference type="ARBA" id="ARBA00004496"/>
    </source>
</evidence>
<dbReference type="GO" id="GO:0034314">
    <property type="term" value="P:Arp2/3 complex-mediated actin nucleation"/>
    <property type="evidence" value="ECO:0007669"/>
    <property type="project" value="InterPro"/>
</dbReference>
<dbReference type="Ensembl" id="ENSOSIT00000005876.1">
    <property type="protein sequence ID" value="ENSOSIP00000005482.1"/>
    <property type="gene ID" value="ENSOSIG00000003767.1"/>
</dbReference>
<evidence type="ECO:0000256" key="3">
    <source>
        <dbReference type="ARBA" id="ARBA00022574"/>
    </source>
</evidence>
<keyword evidence="3" id="KW-0853">WD repeat</keyword>
<evidence type="ECO:0000313" key="6">
    <source>
        <dbReference type="Ensembl" id="ENSOSIP00000005482.1"/>
    </source>
</evidence>
<dbReference type="InterPro" id="IPR015943">
    <property type="entry name" value="WD40/YVTN_repeat-like_dom_sf"/>
</dbReference>
<dbReference type="InterPro" id="IPR017383">
    <property type="entry name" value="ARPC1"/>
</dbReference>
<name>A0A8C7WZP2_9TELE</name>
<dbReference type="GO" id="GO:0005737">
    <property type="term" value="C:cytoplasm"/>
    <property type="evidence" value="ECO:0007669"/>
    <property type="project" value="UniProtKB-SubCell"/>
</dbReference>
<proteinExistence type="predicted"/>
<sequence length="119" mass="13191">MSLHSFGLEPLSCHAWNKDRTQIALSPNNNVVNIYEKKANDWVKTEELTEHSGRITGTPPAAPHVRVHRHGTLVATVLNFNRVLRSTTSSTGPSFSPNGVGFPLRSRTLSLVFWTFSPP</sequence>
<comment type="subcellular location">
    <subcellularLocation>
        <location evidence="1">Cytoplasm</location>
    </subcellularLocation>
</comment>
<evidence type="ECO:0000256" key="2">
    <source>
        <dbReference type="ARBA" id="ARBA00022490"/>
    </source>
</evidence>